<organism evidence="1 2">
    <name type="scientific">Sneathia vaginalis</name>
    <dbReference type="NCBI Taxonomy" id="187101"/>
    <lineage>
        <taxon>Bacteria</taxon>
        <taxon>Fusobacteriati</taxon>
        <taxon>Fusobacteriota</taxon>
        <taxon>Fusobacteriia</taxon>
        <taxon>Fusobacteriales</taxon>
        <taxon>Leptotrichiaceae</taxon>
        <taxon>Sneathia</taxon>
    </lineage>
</organism>
<gene>
    <name evidence="1" type="ORF">VC03_03155</name>
</gene>
<dbReference type="Pfam" id="PF13526">
    <property type="entry name" value="DUF4125"/>
    <property type="match status" value="1"/>
</dbReference>
<name>A0A0E3Z9Z2_9FUSO</name>
<dbReference type="HOGENOM" id="CLU_099036_0_0_0"/>
<keyword evidence="2" id="KW-1185">Reference proteome</keyword>
<dbReference type="RefSeq" id="WP_046328631.1">
    <property type="nucleotide sequence ID" value="NZ_CP011280.1"/>
</dbReference>
<evidence type="ECO:0008006" key="3">
    <source>
        <dbReference type="Google" id="ProtNLM"/>
    </source>
</evidence>
<evidence type="ECO:0000313" key="1">
    <source>
        <dbReference type="EMBL" id="AKC95525.1"/>
    </source>
</evidence>
<proteinExistence type="predicted"/>
<dbReference type="InterPro" id="IPR025191">
    <property type="entry name" value="DUF4125"/>
</dbReference>
<dbReference type="OrthoDB" id="5387164at2"/>
<dbReference type="KEGG" id="sns:VC03_03155"/>
<reference evidence="1 2" key="1">
    <citation type="journal article" date="2012" name="BMC Genomics">
        <title>Genomic sequence analysis and characterization of Sneathia amnii sp. nov.</title>
        <authorList>
            <consortium name="Vaginal Microbiome Consortium (additional members)"/>
            <person name="Harwich M.D.Jr."/>
            <person name="Serrano M.G."/>
            <person name="Fettweis J.M."/>
            <person name="Alves J.M."/>
            <person name="Reimers M.A."/>
            <person name="Buck G.A."/>
            <person name="Jefferson K.K."/>
        </authorList>
    </citation>
    <scope>NUCLEOTIDE SEQUENCE [LARGE SCALE GENOMIC DNA]</scope>
    <source>
        <strain evidence="1 2">SN35</strain>
    </source>
</reference>
<accession>A0A0E3Z9Z2</accession>
<dbReference type="PATRIC" id="fig|1069640.6.peg.618"/>
<protein>
    <recommendedName>
        <fullName evidence="3">DUF4125 domain-containing protein</fullName>
    </recommendedName>
</protein>
<dbReference type="AlphaFoldDB" id="A0A0E3Z9Z2"/>
<dbReference type="Proteomes" id="UP000033103">
    <property type="component" value="Chromosome"/>
</dbReference>
<dbReference type="EMBL" id="CP011280">
    <property type="protein sequence ID" value="AKC95525.1"/>
    <property type="molecule type" value="Genomic_DNA"/>
</dbReference>
<evidence type="ECO:0000313" key="2">
    <source>
        <dbReference type="Proteomes" id="UP000033103"/>
    </source>
</evidence>
<dbReference type="STRING" id="187101.VC03_03155"/>
<sequence>MEELVDKIVEIEWSYFTNLKNTGGRASCQDNREEFFLTRKSQWESLNEDILKSYLDDLEEYKRNKRNPLFEKYAYMMQYTHKDEYEKIKEYLPKKNIENEEIIDKIEAIIMKWEVEFSEKYPKISRVARAIDTNDEGKLASIRTYLRGEHSTYSVKTNTLYYNYISSLKYNLVEEIYSKIICKKGFKSLDELENINN</sequence>